<evidence type="ECO:0000256" key="4">
    <source>
        <dbReference type="ARBA" id="ARBA00022771"/>
    </source>
</evidence>
<dbReference type="GO" id="GO:0030684">
    <property type="term" value="C:preribosome"/>
    <property type="evidence" value="ECO:0007669"/>
    <property type="project" value="UniProtKB-ARBA"/>
</dbReference>
<dbReference type="AlphaFoldDB" id="A0AAN9U9S0"/>
<dbReference type="EMBL" id="JAJSPL020000012">
    <property type="protein sequence ID" value="KAK7743812.1"/>
    <property type="molecule type" value="Genomic_DNA"/>
</dbReference>
<dbReference type="PANTHER" id="PTHR10768:SF0">
    <property type="entry name" value="RIBOSOMAL PROTEIN L37"/>
    <property type="match status" value="1"/>
</dbReference>
<dbReference type="GO" id="GO:0003735">
    <property type="term" value="F:structural constituent of ribosome"/>
    <property type="evidence" value="ECO:0007669"/>
    <property type="project" value="InterPro"/>
</dbReference>
<keyword evidence="7 10" id="KW-0689">Ribosomal protein</keyword>
<feature type="compositionally biased region" description="Low complexity" evidence="9">
    <location>
        <begin position="190"/>
        <end position="210"/>
    </location>
</feature>
<accession>A0AAN9U9S0</accession>
<dbReference type="PANTHER" id="PTHR10768">
    <property type="entry name" value="60S RIBOSOMAL PROTEIN L37"/>
    <property type="match status" value="1"/>
</dbReference>
<dbReference type="Proteomes" id="UP001320245">
    <property type="component" value="Unassembled WGS sequence"/>
</dbReference>
<dbReference type="GO" id="GO:0022625">
    <property type="term" value="C:cytosolic large ribosomal subunit"/>
    <property type="evidence" value="ECO:0007669"/>
    <property type="project" value="TreeGrafter"/>
</dbReference>
<evidence type="ECO:0000313" key="10">
    <source>
        <dbReference type="EMBL" id="KAK7743812.1"/>
    </source>
</evidence>
<proteinExistence type="inferred from homology"/>
<keyword evidence="11" id="KW-1185">Reference proteome</keyword>
<dbReference type="InterPro" id="IPR011331">
    <property type="entry name" value="Ribosomal_eL37/eL43"/>
</dbReference>
<gene>
    <name evidence="10" type="primary">RPL37B</name>
    <name evidence="10" type="ORF">SLS53_003831</name>
</gene>
<sequence>MDDEEYLGVFRPVDEYYFADHPEHRWEAEKFGLSLFDVFTTLPKQFNLMAIPILDRESFVLETQHVSLIARDRAEFYQLLQSKLEARRQEQTKILMETLLRLAGDPEQIDLPYRMARHWGHAMHIARSKSFDAIVRFLAGFLRDEDPEDAIATTLAAGQHDDSIRQPDAASPAQGSENAPGGQAPEKSSRPSSSSSTADKSQKSSTSTASGGPRTRKRSRTPATANTDEDENEARPTNKKMRFTHHDMAEPRAASSPSRRPISPRARRVHKGHLNVDWELNMGCSKGTSSFGKRHNKTHTLCRRRSLHIQKHTCASCGYPAAKTRKYNWSEKAKRRKTTGTGRMRSLSQVSRRFKNGFQIGAPAGSRGPAKA</sequence>
<keyword evidence="3" id="KW-0699">rRNA-binding</keyword>
<evidence type="ECO:0000256" key="7">
    <source>
        <dbReference type="ARBA" id="ARBA00022980"/>
    </source>
</evidence>
<dbReference type="Gene3D" id="2.20.25.30">
    <property type="match status" value="1"/>
</dbReference>
<keyword evidence="8" id="KW-0687">Ribonucleoprotein</keyword>
<evidence type="ECO:0000256" key="9">
    <source>
        <dbReference type="SAM" id="MobiDB-lite"/>
    </source>
</evidence>
<dbReference type="InterPro" id="IPR011332">
    <property type="entry name" value="Ribosomal_zn-bd"/>
</dbReference>
<organism evidence="10 11">
    <name type="scientific">Cytospora paraplurivora</name>
    <dbReference type="NCBI Taxonomy" id="2898453"/>
    <lineage>
        <taxon>Eukaryota</taxon>
        <taxon>Fungi</taxon>
        <taxon>Dikarya</taxon>
        <taxon>Ascomycota</taxon>
        <taxon>Pezizomycotina</taxon>
        <taxon>Sordariomycetes</taxon>
        <taxon>Sordariomycetidae</taxon>
        <taxon>Diaporthales</taxon>
        <taxon>Cytosporaceae</taxon>
        <taxon>Cytospora</taxon>
    </lineage>
</organism>
<dbReference type="GO" id="GO:0006412">
    <property type="term" value="P:translation"/>
    <property type="evidence" value="ECO:0007669"/>
    <property type="project" value="InterPro"/>
</dbReference>
<evidence type="ECO:0000256" key="5">
    <source>
        <dbReference type="ARBA" id="ARBA00022833"/>
    </source>
</evidence>
<evidence type="ECO:0000256" key="3">
    <source>
        <dbReference type="ARBA" id="ARBA00022730"/>
    </source>
</evidence>
<evidence type="ECO:0000256" key="1">
    <source>
        <dbReference type="ARBA" id="ARBA00009805"/>
    </source>
</evidence>
<keyword evidence="2" id="KW-0479">Metal-binding</keyword>
<evidence type="ECO:0000256" key="8">
    <source>
        <dbReference type="ARBA" id="ARBA00023274"/>
    </source>
</evidence>
<dbReference type="FunFam" id="2.20.25.30:FF:000001">
    <property type="entry name" value="Ribosomal protein L37"/>
    <property type="match status" value="1"/>
</dbReference>
<dbReference type="GO" id="GO:0019843">
    <property type="term" value="F:rRNA binding"/>
    <property type="evidence" value="ECO:0007669"/>
    <property type="project" value="UniProtKB-KW"/>
</dbReference>
<dbReference type="InterPro" id="IPR001569">
    <property type="entry name" value="Ribosomal_eL37"/>
</dbReference>
<keyword evidence="6" id="KW-0694">RNA-binding</keyword>
<dbReference type="Pfam" id="PF01907">
    <property type="entry name" value="Ribosomal_L37e"/>
    <property type="match status" value="1"/>
</dbReference>
<evidence type="ECO:0000256" key="6">
    <source>
        <dbReference type="ARBA" id="ARBA00022884"/>
    </source>
</evidence>
<feature type="region of interest" description="Disordered" evidence="9">
    <location>
        <begin position="331"/>
        <end position="372"/>
    </location>
</feature>
<protein>
    <submittedName>
        <fullName evidence="10">60S ribosomal protein L37B</fullName>
    </submittedName>
</protein>
<keyword evidence="5" id="KW-0862">Zinc</keyword>
<dbReference type="SUPFAM" id="SSF57829">
    <property type="entry name" value="Zn-binding ribosomal proteins"/>
    <property type="match status" value="1"/>
</dbReference>
<name>A0AAN9U9S0_9PEZI</name>
<dbReference type="GO" id="GO:0008270">
    <property type="term" value="F:zinc ion binding"/>
    <property type="evidence" value="ECO:0007669"/>
    <property type="project" value="UniProtKB-KW"/>
</dbReference>
<reference evidence="10 11" key="1">
    <citation type="journal article" date="2023" name="PLoS ONE">
        <title>Cytospora paraplurivora sp. nov. isolated from orchards with fruit tree decline syndrome in Ontario, Canada.</title>
        <authorList>
            <person name="Ilyukhin E."/>
            <person name="Nguyen H.D.T."/>
            <person name="Castle A.J."/>
            <person name="Ellouze W."/>
        </authorList>
    </citation>
    <scope>NUCLEOTIDE SEQUENCE [LARGE SCALE GENOMIC DNA]</scope>
    <source>
        <strain evidence="10 11">FDS-564</strain>
    </source>
</reference>
<evidence type="ECO:0000313" key="11">
    <source>
        <dbReference type="Proteomes" id="UP001320245"/>
    </source>
</evidence>
<feature type="compositionally biased region" description="Low complexity" evidence="9">
    <location>
        <begin position="251"/>
        <end position="264"/>
    </location>
</feature>
<feature type="region of interest" description="Disordered" evidence="9">
    <location>
        <begin position="156"/>
        <end position="265"/>
    </location>
</feature>
<keyword evidence="4" id="KW-0863">Zinc-finger</keyword>
<comment type="similarity">
    <text evidence="1">Belongs to the eukaryotic ribosomal protein eL37 family.</text>
</comment>
<comment type="caution">
    <text evidence="10">The sequence shown here is derived from an EMBL/GenBank/DDBJ whole genome shotgun (WGS) entry which is preliminary data.</text>
</comment>
<evidence type="ECO:0000256" key="2">
    <source>
        <dbReference type="ARBA" id="ARBA00022723"/>
    </source>
</evidence>